<comment type="similarity">
    <text evidence="8">In the N-terminal section; belongs to the long-chain O-acyltransferase family.</text>
</comment>
<evidence type="ECO:0000256" key="1">
    <source>
        <dbReference type="ARBA" id="ARBA00004162"/>
    </source>
</evidence>
<evidence type="ECO:0000256" key="5">
    <source>
        <dbReference type="ARBA" id="ARBA00022679"/>
    </source>
</evidence>
<sequence length="483" mass="54577">MAREKQKTITMKPLSPVSQLFVSPGFYCVIVFTLGFKTRCNPSAIVEGIKNTWIKLPRFSSKVVMDDKKNGEAVWVPVSVRVEDHVIVPDLDHSNIENPDEFIQDYTSNLANTPMDMSRPLWEFHVLNIKTSNAESLGIGKFHHSLGDGMSLMSLLYASSRKTSDPDALPTTAATRKHVDTNDKAWWLLVARFWFIIRVIITTATEMFKSLLTVCFMRDTKTPLLGKLGDEIRPRKIIHRIVSFDDVKFVKNAMEMKVNDVLLGMTQAGISRYLSKKYEKDEDSTVGKKQFLEKIRLRGTVAVNLRPDTKIEDLADMMAKGSKCRWGNFMGVVLFPLWIKSEDDPLEYVRRAKATMDMKKVSMETLLLYGVIKFTMKIFGEKAAETIAKKIFGHTTLTFSNVLGPNEEISFFQHPISYVAASALVGPQALIIHFVSYVNKLIINLAVDTAVIPDPHLLCDDLIESLDLIKLAILEKGLHKMEV</sequence>
<feature type="domain" description="O-acyltransferase WSD1-like N-terminal" evidence="12">
    <location>
        <begin position="44"/>
        <end position="261"/>
    </location>
</feature>
<evidence type="ECO:0000256" key="7">
    <source>
        <dbReference type="ARBA" id="ARBA00023315"/>
    </source>
</evidence>
<evidence type="ECO:0000313" key="15">
    <source>
        <dbReference type="Proteomes" id="UP000467841"/>
    </source>
</evidence>
<accession>A0A6D2HPL1</accession>
<keyword evidence="5" id="KW-0808">Transferase</keyword>
<organism evidence="14 15">
    <name type="scientific">Microthlaspi erraticum</name>
    <dbReference type="NCBI Taxonomy" id="1685480"/>
    <lineage>
        <taxon>Eukaryota</taxon>
        <taxon>Viridiplantae</taxon>
        <taxon>Streptophyta</taxon>
        <taxon>Embryophyta</taxon>
        <taxon>Tracheophyta</taxon>
        <taxon>Spermatophyta</taxon>
        <taxon>Magnoliopsida</taxon>
        <taxon>eudicotyledons</taxon>
        <taxon>Gunneridae</taxon>
        <taxon>Pentapetalae</taxon>
        <taxon>rosids</taxon>
        <taxon>malvids</taxon>
        <taxon>Brassicales</taxon>
        <taxon>Brassicaceae</taxon>
        <taxon>Coluteocarpeae</taxon>
        <taxon>Microthlaspi</taxon>
    </lineage>
</organism>
<dbReference type="EMBL" id="CACVBM020000136">
    <property type="protein sequence ID" value="CAA7014998.1"/>
    <property type="molecule type" value="Genomic_DNA"/>
</dbReference>
<keyword evidence="15" id="KW-1185">Reference proteome</keyword>
<evidence type="ECO:0000256" key="11">
    <source>
        <dbReference type="SAM" id="Phobius"/>
    </source>
</evidence>
<keyword evidence="7" id="KW-0012">Acyltransferase</keyword>
<dbReference type="Pfam" id="PF03007">
    <property type="entry name" value="WS_DGAT_cat"/>
    <property type="match status" value="1"/>
</dbReference>
<evidence type="ECO:0000259" key="13">
    <source>
        <dbReference type="Pfam" id="PF06974"/>
    </source>
</evidence>
<dbReference type="GO" id="GO:0004144">
    <property type="term" value="F:diacylglycerol O-acyltransferase activity"/>
    <property type="evidence" value="ECO:0007669"/>
    <property type="project" value="UniProtKB-EC"/>
</dbReference>
<dbReference type="OrthoDB" id="1032747at2759"/>
<keyword evidence="11" id="KW-1133">Transmembrane helix</keyword>
<dbReference type="GO" id="GO:0019432">
    <property type="term" value="P:triglyceride biosynthetic process"/>
    <property type="evidence" value="ECO:0007669"/>
    <property type="project" value="UniProtKB-UniPathway"/>
</dbReference>
<evidence type="ECO:0000313" key="14">
    <source>
        <dbReference type="EMBL" id="CAA7014998.1"/>
    </source>
</evidence>
<feature type="transmembrane region" description="Helical" evidence="11">
    <location>
        <begin position="20"/>
        <end position="36"/>
    </location>
</feature>
<evidence type="ECO:0000256" key="8">
    <source>
        <dbReference type="ARBA" id="ARBA00024360"/>
    </source>
</evidence>
<comment type="pathway">
    <text evidence="3">Glycerolipid metabolism; triacylglycerol biosynthesis.</text>
</comment>
<dbReference type="GO" id="GO:0005886">
    <property type="term" value="C:plasma membrane"/>
    <property type="evidence" value="ECO:0007669"/>
    <property type="project" value="UniProtKB-SubCell"/>
</dbReference>
<dbReference type="Proteomes" id="UP000467841">
    <property type="component" value="Unassembled WGS sequence"/>
</dbReference>
<comment type="caution">
    <text evidence="14">The sequence shown here is derived from an EMBL/GenBank/DDBJ whole genome shotgun (WGS) entry which is preliminary data.</text>
</comment>
<dbReference type="Pfam" id="PF06974">
    <property type="entry name" value="WS_DGAT_C"/>
    <property type="match status" value="1"/>
</dbReference>
<dbReference type="PANTHER" id="PTHR31650:SF50">
    <property type="entry name" value="WAX ESTER SYNTHASE_DIACYLGLYCEROL ACYLTRANSFERASE 3"/>
    <property type="match status" value="1"/>
</dbReference>
<evidence type="ECO:0000259" key="12">
    <source>
        <dbReference type="Pfam" id="PF03007"/>
    </source>
</evidence>
<reference evidence="14" key="1">
    <citation type="submission" date="2020-01" db="EMBL/GenBank/DDBJ databases">
        <authorList>
            <person name="Mishra B."/>
        </authorList>
    </citation>
    <scope>NUCLEOTIDE SEQUENCE [LARGE SCALE GENOMIC DNA]</scope>
</reference>
<dbReference type="GO" id="GO:0005789">
    <property type="term" value="C:endoplasmic reticulum membrane"/>
    <property type="evidence" value="ECO:0007669"/>
    <property type="project" value="UniProtKB-SubCell"/>
</dbReference>
<protein>
    <submittedName>
        <fullName evidence="14">Uncharacterized protein</fullName>
    </submittedName>
</protein>
<dbReference type="GO" id="GO:0047196">
    <property type="term" value="F:long-chain-alcohol O-fatty-acyltransferase activity"/>
    <property type="evidence" value="ECO:0007669"/>
    <property type="project" value="UniProtKB-EC"/>
</dbReference>
<evidence type="ECO:0000256" key="9">
    <source>
        <dbReference type="ARBA" id="ARBA00047604"/>
    </source>
</evidence>
<keyword evidence="6" id="KW-0256">Endoplasmic reticulum</keyword>
<dbReference type="PANTHER" id="PTHR31650">
    <property type="entry name" value="O-ACYLTRANSFERASE (WSD1-LIKE) FAMILY PROTEIN"/>
    <property type="match status" value="1"/>
</dbReference>
<evidence type="ECO:0000256" key="4">
    <source>
        <dbReference type="ARBA" id="ARBA00005189"/>
    </source>
</evidence>
<evidence type="ECO:0000256" key="3">
    <source>
        <dbReference type="ARBA" id="ARBA00004771"/>
    </source>
</evidence>
<dbReference type="InterPro" id="IPR009721">
    <property type="entry name" value="O-acyltransferase_WSD1_C"/>
</dbReference>
<dbReference type="AlphaFoldDB" id="A0A6D2HPL1"/>
<dbReference type="InterPro" id="IPR004255">
    <property type="entry name" value="O-acyltransferase_WSD1_N"/>
</dbReference>
<dbReference type="SUPFAM" id="SSF52777">
    <property type="entry name" value="CoA-dependent acyltransferases"/>
    <property type="match status" value="1"/>
</dbReference>
<keyword evidence="11" id="KW-0472">Membrane</keyword>
<dbReference type="UniPathway" id="UPA00282"/>
<proteinExistence type="inferred from homology"/>
<evidence type="ECO:0000256" key="6">
    <source>
        <dbReference type="ARBA" id="ARBA00022824"/>
    </source>
</evidence>
<comment type="catalytic activity">
    <reaction evidence="9">
        <text>a long chain fatty alcohol + a fatty acyl-CoA = a long-chain alcohol wax ester + CoA</text>
        <dbReference type="Rhea" id="RHEA:38443"/>
        <dbReference type="ChEBI" id="CHEBI:17135"/>
        <dbReference type="ChEBI" id="CHEBI:57287"/>
        <dbReference type="ChEBI" id="CHEBI:77636"/>
        <dbReference type="ChEBI" id="CHEBI:235323"/>
        <dbReference type="EC" id="2.3.1.75"/>
    </reaction>
</comment>
<feature type="domain" description="O-acyltransferase WSD1 C-terminal" evidence="13">
    <location>
        <begin position="326"/>
        <end position="470"/>
    </location>
</feature>
<evidence type="ECO:0000256" key="10">
    <source>
        <dbReference type="ARBA" id="ARBA00048109"/>
    </source>
</evidence>
<comment type="catalytic activity">
    <reaction evidence="10">
        <text>an acyl-CoA + a 1,2-diacyl-sn-glycerol = a triacyl-sn-glycerol + CoA</text>
        <dbReference type="Rhea" id="RHEA:10868"/>
        <dbReference type="ChEBI" id="CHEBI:17815"/>
        <dbReference type="ChEBI" id="CHEBI:57287"/>
        <dbReference type="ChEBI" id="CHEBI:58342"/>
        <dbReference type="ChEBI" id="CHEBI:64615"/>
        <dbReference type="EC" id="2.3.1.20"/>
    </reaction>
</comment>
<comment type="pathway">
    <text evidence="4">Lipid metabolism.</text>
</comment>
<evidence type="ECO:0000256" key="2">
    <source>
        <dbReference type="ARBA" id="ARBA00004586"/>
    </source>
</evidence>
<name>A0A6D2HPL1_9BRAS</name>
<keyword evidence="11" id="KW-0812">Transmembrane</keyword>
<comment type="subcellular location">
    <subcellularLocation>
        <location evidence="1">Cell membrane</location>
        <topology evidence="1">Single-pass membrane protein</topology>
    </subcellularLocation>
    <subcellularLocation>
        <location evidence="2">Endoplasmic reticulum membrane</location>
    </subcellularLocation>
</comment>
<dbReference type="InterPro" id="IPR045034">
    <property type="entry name" value="O-acyltransferase_WSD1-like"/>
</dbReference>
<gene>
    <name evidence="14" type="ORF">MERR_LOCUS2233</name>
</gene>